<proteinExistence type="predicted"/>
<dbReference type="Pfam" id="PF13966">
    <property type="entry name" value="zf-RVT"/>
    <property type="match status" value="1"/>
</dbReference>
<dbReference type="EMBL" id="CACSLK010012531">
    <property type="protein sequence ID" value="CAA0815450.1"/>
    <property type="molecule type" value="Genomic_DNA"/>
</dbReference>
<dbReference type="AlphaFoldDB" id="A0A9N7R522"/>
<protein>
    <submittedName>
        <fullName evidence="2">Polynucleotidyl transferase- ribonuclease H-like superfamily protein</fullName>
    </submittedName>
</protein>
<evidence type="ECO:0000313" key="3">
    <source>
        <dbReference type="Proteomes" id="UP001153555"/>
    </source>
</evidence>
<organism evidence="2 3">
    <name type="scientific">Striga hermonthica</name>
    <name type="common">Purple witchweed</name>
    <name type="synonym">Buchnera hermonthica</name>
    <dbReference type="NCBI Taxonomy" id="68872"/>
    <lineage>
        <taxon>Eukaryota</taxon>
        <taxon>Viridiplantae</taxon>
        <taxon>Streptophyta</taxon>
        <taxon>Embryophyta</taxon>
        <taxon>Tracheophyta</taxon>
        <taxon>Spermatophyta</taxon>
        <taxon>Magnoliopsida</taxon>
        <taxon>eudicotyledons</taxon>
        <taxon>Gunneridae</taxon>
        <taxon>Pentapetalae</taxon>
        <taxon>asterids</taxon>
        <taxon>lamiids</taxon>
        <taxon>Lamiales</taxon>
        <taxon>Orobanchaceae</taxon>
        <taxon>Buchnereae</taxon>
        <taxon>Striga</taxon>
    </lineage>
</organism>
<dbReference type="InterPro" id="IPR026960">
    <property type="entry name" value="RVT-Znf"/>
</dbReference>
<accession>A0A9N7R522</accession>
<reference evidence="2" key="1">
    <citation type="submission" date="2019-12" db="EMBL/GenBank/DDBJ databases">
        <authorList>
            <person name="Scholes J."/>
        </authorList>
    </citation>
    <scope>NUCLEOTIDE SEQUENCE</scope>
</reference>
<keyword evidence="3" id="KW-1185">Reference proteome</keyword>
<name>A0A9N7R522_STRHE</name>
<comment type="caution">
    <text evidence="2">The sequence shown here is derived from an EMBL/GenBank/DDBJ whole genome shotgun (WGS) entry which is preliminary data.</text>
</comment>
<evidence type="ECO:0000259" key="1">
    <source>
        <dbReference type="Pfam" id="PF13966"/>
    </source>
</evidence>
<dbReference type="OrthoDB" id="913477at2759"/>
<gene>
    <name evidence="2" type="ORF">SHERM_15470</name>
</gene>
<keyword evidence="2" id="KW-0808">Transferase</keyword>
<dbReference type="Proteomes" id="UP001153555">
    <property type="component" value="Unassembled WGS sequence"/>
</dbReference>
<sequence length="221" mass="25242">MPRPELGPDRLYWGFSSTGKFTTKSAYDMLDAAGKPETASTLKPVWRAVWQWPGPQCIRIFLWLLTKNRLLTNVERRRRHLTADGICAICGQTDETILHALRDCSLAAEAWRDLLPRPAISDFFCTDLVQWISSNLLNSLSVGGANWACIFGVAAWKIWKWRNEFIFQGKRRTGIGGVHEILTYVEGLKNLIENDRKLGGSGRVRMERWIRWEKPPAGWVG</sequence>
<evidence type="ECO:0000313" key="2">
    <source>
        <dbReference type="EMBL" id="CAA0815450.1"/>
    </source>
</evidence>
<feature type="domain" description="Reverse transcriptase zinc-binding" evidence="1">
    <location>
        <begin position="21"/>
        <end position="111"/>
    </location>
</feature>
<dbReference type="GO" id="GO:0016740">
    <property type="term" value="F:transferase activity"/>
    <property type="evidence" value="ECO:0007669"/>
    <property type="project" value="UniProtKB-KW"/>
</dbReference>